<dbReference type="AlphaFoldDB" id="A0AAN8BL64"/>
<name>A0AAN8BL64_9TELE</name>
<sequence length="75" mass="8675">MQPTCVELNFLVLQKKKEDRGRDVAARREARTVQETGDREAGNTAEYTPSTEQPATLQRRHTAIMRHRPPTRQLM</sequence>
<feature type="compositionally biased region" description="Polar residues" evidence="1">
    <location>
        <begin position="45"/>
        <end position="56"/>
    </location>
</feature>
<organism evidence="2 3">
    <name type="scientific">Champsocephalus esox</name>
    <name type="common">pike icefish</name>
    <dbReference type="NCBI Taxonomy" id="159716"/>
    <lineage>
        <taxon>Eukaryota</taxon>
        <taxon>Metazoa</taxon>
        <taxon>Chordata</taxon>
        <taxon>Craniata</taxon>
        <taxon>Vertebrata</taxon>
        <taxon>Euteleostomi</taxon>
        <taxon>Actinopterygii</taxon>
        <taxon>Neopterygii</taxon>
        <taxon>Teleostei</taxon>
        <taxon>Neoteleostei</taxon>
        <taxon>Acanthomorphata</taxon>
        <taxon>Eupercaria</taxon>
        <taxon>Perciformes</taxon>
        <taxon>Notothenioidei</taxon>
        <taxon>Channichthyidae</taxon>
        <taxon>Champsocephalus</taxon>
    </lineage>
</organism>
<proteinExistence type="predicted"/>
<dbReference type="EMBL" id="JAULUE010002059">
    <property type="protein sequence ID" value="KAK5886667.1"/>
    <property type="molecule type" value="Genomic_DNA"/>
</dbReference>
<evidence type="ECO:0000256" key="1">
    <source>
        <dbReference type="SAM" id="MobiDB-lite"/>
    </source>
</evidence>
<evidence type="ECO:0000313" key="3">
    <source>
        <dbReference type="Proteomes" id="UP001335648"/>
    </source>
</evidence>
<feature type="region of interest" description="Disordered" evidence="1">
    <location>
        <begin position="17"/>
        <end position="75"/>
    </location>
</feature>
<evidence type="ECO:0000313" key="2">
    <source>
        <dbReference type="EMBL" id="KAK5886667.1"/>
    </source>
</evidence>
<gene>
    <name evidence="2" type="ORF">CesoFtcFv8_017680</name>
</gene>
<keyword evidence="3" id="KW-1185">Reference proteome</keyword>
<dbReference type="Proteomes" id="UP001335648">
    <property type="component" value="Unassembled WGS sequence"/>
</dbReference>
<feature type="compositionally biased region" description="Basic and acidic residues" evidence="1">
    <location>
        <begin position="17"/>
        <end position="41"/>
    </location>
</feature>
<comment type="caution">
    <text evidence="2">The sequence shown here is derived from an EMBL/GenBank/DDBJ whole genome shotgun (WGS) entry which is preliminary data.</text>
</comment>
<feature type="compositionally biased region" description="Basic residues" evidence="1">
    <location>
        <begin position="58"/>
        <end position="75"/>
    </location>
</feature>
<reference evidence="2 3" key="1">
    <citation type="journal article" date="2023" name="Mol. Biol. Evol.">
        <title>Genomics of Secondarily Temperate Adaptation in the Only Non-Antarctic Icefish.</title>
        <authorList>
            <person name="Rivera-Colon A.G."/>
            <person name="Rayamajhi N."/>
            <person name="Minhas B.F."/>
            <person name="Madrigal G."/>
            <person name="Bilyk K.T."/>
            <person name="Yoon V."/>
            <person name="Hune M."/>
            <person name="Gregory S."/>
            <person name="Cheng C.H.C."/>
            <person name="Catchen J.M."/>
        </authorList>
    </citation>
    <scope>NUCLEOTIDE SEQUENCE [LARGE SCALE GENOMIC DNA]</scope>
    <source>
        <strain evidence="2">JC2023a</strain>
    </source>
</reference>
<accession>A0AAN8BL64</accession>
<protein>
    <submittedName>
        <fullName evidence="2">Uncharacterized protein</fullName>
    </submittedName>
</protein>